<name>A0A815EM49_9BILA</name>
<evidence type="ECO:0000313" key="6">
    <source>
        <dbReference type="Proteomes" id="UP000663834"/>
    </source>
</evidence>
<dbReference type="Gene3D" id="2.130.10.10">
    <property type="entry name" value="YVTN repeat-like/Quinoprotein amine dehydrogenase"/>
    <property type="match status" value="1"/>
</dbReference>
<evidence type="ECO:0000313" key="4">
    <source>
        <dbReference type="EMBL" id="CAF4287168.1"/>
    </source>
</evidence>
<dbReference type="EMBL" id="CAJOBI010051893">
    <property type="protein sequence ID" value="CAF4376025.1"/>
    <property type="molecule type" value="Genomic_DNA"/>
</dbReference>
<evidence type="ECO:0000256" key="2">
    <source>
        <dbReference type="ARBA" id="ARBA00022737"/>
    </source>
</evidence>
<keyword evidence="2" id="KW-0677">Repeat</keyword>
<feature type="non-terminal residue" evidence="3">
    <location>
        <position position="1"/>
    </location>
</feature>
<dbReference type="Proteomes" id="UP000681720">
    <property type="component" value="Unassembled WGS sequence"/>
</dbReference>
<proteinExistence type="predicted"/>
<dbReference type="InterPro" id="IPR051362">
    <property type="entry name" value="WD_repeat_creC_regulators"/>
</dbReference>
<dbReference type="EMBL" id="CAJNOW010001358">
    <property type="protein sequence ID" value="CAF1313864.1"/>
    <property type="molecule type" value="Genomic_DNA"/>
</dbReference>
<dbReference type="EMBL" id="CAJOBJ010033564">
    <property type="protein sequence ID" value="CAF4287168.1"/>
    <property type="molecule type" value="Genomic_DNA"/>
</dbReference>
<dbReference type="Proteomes" id="UP000663834">
    <property type="component" value="Unassembled WGS sequence"/>
</dbReference>
<organism evidence="3 6">
    <name type="scientific">Rotaria magnacalcarata</name>
    <dbReference type="NCBI Taxonomy" id="392030"/>
    <lineage>
        <taxon>Eukaryota</taxon>
        <taxon>Metazoa</taxon>
        <taxon>Spiralia</taxon>
        <taxon>Gnathifera</taxon>
        <taxon>Rotifera</taxon>
        <taxon>Eurotatoria</taxon>
        <taxon>Bdelloidea</taxon>
        <taxon>Philodinida</taxon>
        <taxon>Philodinidae</taxon>
        <taxon>Rotaria</taxon>
    </lineage>
</organism>
<evidence type="ECO:0000313" key="3">
    <source>
        <dbReference type="EMBL" id="CAF1313864.1"/>
    </source>
</evidence>
<reference evidence="3" key="1">
    <citation type="submission" date="2021-02" db="EMBL/GenBank/DDBJ databases">
        <authorList>
            <person name="Nowell W R."/>
        </authorList>
    </citation>
    <scope>NUCLEOTIDE SEQUENCE</scope>
</reference>
<comment type="caution">
    <text evidence="3">The sequence shown here is derived from an EMBL/GenBank/DDBJ whole genome shotgun (WGS) entry which is preliminary data.</text>
</comment>
<dbReference type="PANTHER" id="PTHR14107">
    <property type="entry name" value="WD REPEAT PROTEIN"/>
    <property type="match status" value="1"/>
</dbReference>
<dbReference type="OrthoDB" id="3367at2759"/>
<dbReference type="InterPro" id="IPR015943">
    <property type="entry name" value="WD40/YVTN_repeat-like_dom_sf"/>
</dbReference>
<evidence type="ECO:0000256" key="1">
    <source>
        <dbReference type="ARBA" id="ARBA00022574"/>
    </source>
</evidence>
<dbReference type="PANTHER" id="PTHR14107:SF16">
    <property type="entry name" value="AT02583P"/>
    <property type="match status" value="1"/>
</dbReference>
<dbReference type="Proteomes" id="UP000676336">
    <property type="component" value="Unassembled WGS sequence"/>
</dbReference>
<keyword evidence="1" id="KW-0853">WD repeat</keyword>
<accession>A0A815EM49</accession>
<gene>
    <name evidence="4" type="ORF">GIL414_LOCUS25239</name>
    <name evidence="3" type="ORF">KQP761_LOCUS5390</name>
    <name evidence="5" type="ORF">SMN809_LOCUS29358</name>
</gene>
<protein>
    <submittedName>
        <fullName evidence="3">Uncharacterized protein</fullName>
    </submittedName>
</protein>
<sequence length="74" mass="8434">KQARNPVSRWSIGSGSINEFAFSPDHVLLAVVSQDGFLRIFNYEKKELVAYMRSYFGGLLCVRIREILHQISSS</sequence>
<evidence type="ECO:0000313" key="5">
    <source>
        <dbReference type="EMBL" id="CAF4376025.1"/>
    </source>
</evidence>
<dbReference type="AlphaFoldDB" id="A0A815EM49"/>
<dbReference type="InterPro" id="IPR036322">
    <property type="entry name" value="WD40_repeat_dom_sf"/>
</dbReference>
<dbReference type="SUPFAM" id="SSF50978">
    <property type="entry name" value="WD40 repeat-like"/>
    <property type="match status" value="1"/>
</dbReference>